<proteinExistence type="predicted"/>
<accession>A0ABT4VPR6</accession>
<dbReference type="InterPro" id="IPR044843">
    <property type="entry name" value="Trans_IPPS_bact-type"/>
</dbReference>
<dbReference type="PROSITE" id="PS01044">
    <property type="entry name" value="SQUALEN_PHYTOEN_SYN_1"/>
    <property type="match status" value="1"/>
</dbReference>
<name>A0ABT4VPR6_9HYPH</name>
<dbReference type="SUPFAM" id="SSF48576">
    <property type="entry name" value="Terpenoid synthases"/>
    <property type="match status" value="1"/>
</dbReference>
<evidence type="ECO:0000313" key="2">
    <source>
        <dbReference type="EMBL" id="MDA4846689.1"/>
    </source>
</evidence>
<dbReference type="InterPro" id="IPR008949">
    <property type="entry name" value="Isoprenoid_synthase_dom_sf"/>
</dbReference>
<dbReference type="Proteomes" id="UP001148313">
    <property type="component" value="Unassembled WGS sequence"/>
</dbReference>
<dbReference type="PROSITE" id="PS01045">
    <property type="entry name" value="SQUALEN_PHYTOEN_SYN_2"/>
    <property type="match status" value="1"/>
</dbReference>
<gene>
    <name evidence="2" type="ORF">OOZ53_15100</name>
</gene>
<evidence type="ECO:0000313" key="3">
    <source>
        <dbReference type="Proteomes" id="UP001148313"/>
    </source>
</evidence>
<dbReference type="RefSeq" id="WP_271090471.1">
    <property type="nucleotide sequence ID" value="NZ_JAPJZH010000009.1"/>
</dbReference>
<dbReference type="Gene3D" id="1.10.600.10">
    <property type="entry name" value="Farnesyl Diphosphate Synthase"/>
    <property type="match status" value="1"/>
</dbReference>
<dbReference type="Pfam" id="PF00494">
    <property type="entry name" value="SQS_PSY"/>
    <property type="match status" value="1"/>
</dbReference>
<dbReference type="InterPro" id="IPR002060">
    <property type="entry name" value="Squ/phyt_synthse"/>
</dbReference>
<dbReference type="SFLD" id="SFLDG01212">
    <property type="entry name" value="Phytoene_synthase_like"/>
    <property type="match status" value="1"/>
</dbReference>
<evidence type="ECO:0000256" key="1">
    <source>
        <dbReference type="ARBA" id="ARBA00022679"/>
    </source>
</evidence>
<comment type="caution">
    <text evidence="2">The sequence shown here is derived from an EMBL/GenBank/DDBJ whole genome shotgun (WGS) entry which is preliminary data.</text>
</comment>
<dbReference type="EMBL" id="JAPJZH010000009">
    <property type="protein sequence ID" value="MDA4846689.1"/>
    <property type="molecule type" value="Genomic_DNA"/>
</dbReference>
<dbReference type="SFLD" id="SFLDS00005">
    <property type="entry name" value="Isoprenoid_Synthase_Type_I"/>
    <property type="match status" value="1"/>
</dbReference>
<dbReference type="CDD" id="cd00683">
    <property type="entry name" value="Trans_IPPS_HH"/>
    <property type="match status" value="1"/>
</dbReference>
<dbReference type="PANTHER" id="PTHR31480">
    <property type="entry name" value="BIFUNCTIONAL LYCOPENE CYCLASE/PHYTOENE SYNTHASE"/>
    <property type="match status" value="1"/>
</dbReference>
<keyword evidence="1" id="KW-0808">Transferase</keyword>
<dbReference type="SFLD" id="SFLDG01018">
    <property type="entry name" value="Squalene/Phytoene_Synthase_Lik"/>
    <property type="match status" value="1"/>
</dbReference>
<dbReference type="InterPro" id="IPR033904">
    <property type="entry name" value="Trans_IPPS_HH"/>
</dbReference>
<reference evidence="2" key="1">
    <citation type="submission" date="2022-11" db="EMBL/GenBank/DDBJ databases">
        <title>Hoeflea poritis sp. nov., isolated from scleractinian coral Porites lutea.</title>
        <authorList>
            <person name="Zhang G."/>
            <person name="Wei Q."/>
            <person name="Cai L."/>
        </authorList>
    </citation>
    <scope>NUCLEOTIDE SEQUENCE</scope>
    <source>
        <strain evidence="2">E7-10</strain>
    </source>
</reference>
<keyword evidence="3" id="KW-1185">Reference proteome</keyword>
<organism evidence="2 3">
    <name type="scientific">Hoeflea poritis</name>
    <dbReference type="NCBI Taxonomy" id="2993659"/>
    <lineage>
        <taxon>Bacteria</taxon>
        <taxon>Pseudomonadati</taxon>
        <taxon>Pseudomonadota</taxon>
        <taxon>Alphaproteobacteria</taxon>
        <taxon>Hyphomicrobiales</taxon>
        <taxon>Rhizobiaceae</taxon>
        <taxon>Hoeflea</taxon>
    </lineage>
</organism>
<dbReference type="InterPro" id="IPR019845">
    <property type="entry name" value="Squalene/phytoene_synthase_CS"/>
</dbReference>
<protein>
    <submittedName>
        <fullName evidence="2">Phytoene/squalene synthase family protein</fullName>
    </submittedName>
</protein>
<sequence>MTVEAAQGAAPGDVLQFSEEMIAKGSKSFAAAAKLFAPQTRADAVMLYAWCRHADDVIDGQELGHARAGEGATPDGQLARLATLKRLTEAALDGKATDDPVFEALRKVVSRNRIPHRHPQELLAGFEMDVSQREYRTADDTLDYCYHVAGVVGVMMAMIMGVRDEAVLDRASDLGLAFQLTNIARDIIDDARAGRVYLPADWLDEAGLTEISADRRDQWPALHGLALRLLDQAEPYYDSAYAGLSALPFRSAWAVAAARRVYRDIGSVLRTRGPEAWEKRVSTSKGRKVWLLALSLVDVLATRFKSRQIGQRRTGLYQRP</sequence>